<sequence length="131" mass="13477">MTSISDLIPCLAAKSIISCVSFMPPMPLPATIFLPISKGKAGSSSGLSGAPTITSFPWDFNRSISGSRGCTADTVSIMPSIVPLAACISSGSRLARKESAPRRLIASSFLLGEVLITVTLAPKALPNLSAI</sequence>
<evidence type="ECO:0000313" key="1">
    <source>
        <dbReference type="EMBL" id="MBA4638860.1"/>
    </source>
</evidence>
<reference evidence="1" key="1">
    <citation type="journal article" date="2013" name="J. Plant Res.">
        <title>Effect of fungi and light on seed germination of three Opuntia species from semiarid lands of central Mexico.</title>
        <authorList>
            <person name="Delgado-Sanchez P."/>
            <person name="Jimenez-Bremont J.F."/>
            <person name="Guerrero-Gonzalez Mde L."/>
            <person name="Flores J."/>
        </authorList>
    </citation>
    <scope>NUCLEOTIDE SEQUENCE</scope>
    <source>
        <tissue evidence="1">Cladode</tissue>
    </source>
</reference>
<dbReference type="AlphaFoldDB" id="A0A7C9DB75"/>
<protein>
    <submittedName>
        <fullName evidence="1">Uncharacterized protein</fullName>
    </submittedName>
</protein>
<proteinExistence type="predicted"/>
<name>A0A7C9DB75_OPUST</name>
<dbReference type="EMBL" id="GISG01111037">
    <property type="protein sequence ID" value="MBA4638860.1"/>
    <property type="molecule type" value="Transcribed_RNA"/>
</dbReference>
<accession>A0A7C9DB75</accession>
<organism evidence="1">
    <name type="scientific">Opuntia streptacantha</name>
    <name type="common">Prickly pear cactus</name>
    <name type="synonym">Opuntia cardona</name>
    <dbReference type="NCBI Taxonomy" id="393608"/>
    <lineage>
        <taxon>Eukaryota</taxon>
        <taxon>Viridiplantae</taxon>
        <taxon>Streptophyta</taxon>
        <taxon>Embryophyta</taxon>
        <taxon>Tracheophyta</taxon>
        <taxon>Spermatophyta</taxon>
        <taxon>Magnoliopsida</taxon>
        <taxon>eudicotyledons</taxon>
        <taxon>Gunneridae</taxon>
        <taxon>Pentapetalae</taxon>
        <taxon>Caryophyllales</taxon>
        <taxon>Cactineae</taxon>
        <taxon>Cactaceae</taxon>
        <taxon>Opuntioideae</taxon>
        <taxon>Opuntia</taxon>
    </lineage>
</organism>
<reference evidence="1" key="2">
    <citation type="submission" date="2020-07" db="EMBL/GenBank/DDBJ databases">
        <authorList>
            <person name="Vera ALvarez R."/>
            <person name="Arias-Moreno D.M."/>
            <person name="Jimenez-Jacinto V."/>
            <person name="Jimenez-Bremont J.F."/>
            <person name="Swaminathan K."/>
            <person name="Moose S.P."/>
            <person name="Guerrero-Gonzalez M.L."/>
            <person name="Marino-Ramirez L."/>
            <person name="Landsman D."/>
            <person name="Rodriguez-Kessler M."/>
            <person name="Delgado-Sanchez P."/>
        </authorList>
    </citation>
    <scope>NUCLEOTIDE SEQUENCE</scope>
    <source>
        <tissue evidence="1">Cladode</tissue>
    </source>
</reference>